<evidence type="ECO:0000256" key="1">
    <source>
        <dbReference type="SAM" id="MobiDB-lite"/>
    </source>
</evidence>
<protein>
    <submittedName>
        <fullName evidence="2">Uncharacterized protein</fullName>
    </submittedName>
</protein>
<feature type="compositionally biased region" description="Basic and acidic residues" evidence="1">
    <location>
        <begin position="69"/>
        <end position="92"/>
    </location>
</feature>
<feature type="region of interest" description="Disordered" evidence="1">
    <location>
        <begin position="1"/>
        <end position="20"/>
    </location>
</feature>
<reference evidence="2" key="1">
    <citation type="submission" date="2017-07" db="EMBL/GenBank/DDBJ databases">
        <authorList>
            <person name="Mikheyev A."/>
            <person name="Grau M."/>
        </authorList>
    </citation>
    <scope>NUCLEOTIDE SEQUENCE</scope>
    <source>
        <tissue evidence="2">Venom_gland</tissue>
    </source>
</reference>
<name>A0A2D4LH14_9SAUR</name>
<accession>A0A2D4LH14</accession>
<sequence>MLHSLPTRSGEKTHTRTAHKSMSRILALITKERPATVEVLWVPALGYSRIQFSLTMGKIKTTQFPKPPNGKERERERERKRERERERKKSLQESRLPCQLAGDEGRFSLGEILGRGDVVAGHQVLVGTRCWQLLVLDFGFGHVVISGVEVLLPFLQPLH</sequence>
<reference evidence="2" key="2">
    <citation type="submission" date="2017-11" db="EMBL/GenBank/DDBJ databases">
        <title>Coralsnake Venomics: Analyses of Venom Gland Transcriptomes and Proteomes of Six Brazilian Taxa.</title>
        <authorList>
            <person name="Aird S.D."/>
            <person name="Jorge da Silva N."/>
            <person name="Qiu L."/>
            <person name="Villar-Briones A."/>
            <person name="Aparecida-Saddi V."/>
            <person name="Campos-Telles M.P."/>
            <person name="Grau M."/>
            <person name="Mikheyev A.S."/>
        </authorList>
    </citation>
    <scope>NUCLEOTIDE SEQUENCE</scope>
    <source>
        <tissue evidence="2">Venom_gland</tissue>
    </source>
</reference>
<organism evidence="2">
    <name type="scientific">Micrurus spixii</name>
    <name type="common">Amazon coral snake</name>
    <dbReference type="NCBI Taxonomy" id="129469"/>
    <lineage>
        <taxon>Eukaryota</taxon>
        <taxon>Metazoa</taxon>
        <taxon>Chordata</taxon>
        <taxon>Craniata</taxon>
        <taxon>Vertebrata</taxon>
        <taxon>Euteleostomi</taxon>
        <taxon>Lepidosauria</taxon>
        <taxon>Squamata</taxon>
        <taxon>Bifurcata</taxon>
        <taxon>Unidentata</taxon>
        <taxon>Episquamata</taxon>
        <taxon>Toxicofera</taxon>
        <taxon>Serpentes</taxon>
        <taxon>Colubroidea</taxon>
        <taxon>Elapidae</taxon>
        <taxon>Elapinae</taxon>
        <taxon>Micrurus</taxon>
    </lineage>
</organism>
<dbReference type="AlphaFoldDB" id="A0A2D4LH14"/>
<proteinExistence type="predicted"/>
<evidence type="ECO:0000313" key="2">
    <source>
        <dbReference type="EMBL" id="LAB20331.1"/>
    </source>
</evidence>
<dbReference type="EMBL" id="IACM01013865">
    <property type="protein sequence ID" value="LAB20331.1"/>
    <property type="molecule type" value="Transcribed_RNA"/>
</dbReference>
<feature type="region of interest" description="Disordered" evidence="1">
    <location>
        <begin position="60"/>
        <end position="94"/>
    </location>
</feature>